<keyword evidence="3" id="KW-1133">Transmembrane helix</keyword>
<feature type="domain" description="Ig-like" evidence="5">
    <location>
        <begin position="36"/>
        <end position="110"/>
    </location>
</feature>
<dbReference type="InterPro" id="IPR003599">
    <property type="entry name" value="Ig_sub"/>
</dbReference>
<evidence type="ECO:0000259" key="5">
    <source>
        <dbReference type="PROSITE" id="PS50835"/>
    </source>
</evidence>
<dbReference type="GO" id="GO:0007166">
    <property type="term" value="P:cell surface receptor signaling pathway"/>
    <property type="evidence" value="ECO:0007669"/>
    <property type="project" value="TreeGrafter"/>
</dbReference>
<reference evidence="7" key="1">
    <citation type="submission" date="2025-08" db="UniProtKB">
        <authorList>
            <consortium name="RefSeq"/>
        </authorList>
    </citation>
    <scope>IDENTIFICATION</scope>
</reference>
<dbReference type="Proteomes" id="UP000515150">
    <property type="component" value="Chromosome 2"/>
</dbReference>
<evidence type="ECO:0000313" key="7">
    <source>
        <dbReference type="RefSeq" id="XP_055358443.1"/>
    </source>
</evidence>
<evidence type="ECO:0000313" key="6">
    <source>
        <dbReference type="Proteomes" id="UP000515150"/>
    </source>
</evidence>
<evidence type="ECO:0000256" key="4">
    <source>
        <dbReference type="SAM" id="SignalP"/>
    </source>
</evidence>
<dbReference type="InterPro" id="IPR013783">
    <property type="entry name" value="Ig-like_fold"/>
</dbReference>
<keyword evidence="3" id="KW-0812">Transmembrane</keyword>
<dbReference type="SUPFAM" id="SSF48726">
    <property type="entry name" value="Immunoglobulin"/>
    <property type="match status" value="4"/>
</dbReference>
<evidence type="ECO:0000256" key="3">
    <source>
        <dbReference type="SAM" id="Phobius"/>
    </source>
</evidence>
<dbReference type="RefSeq" id="XP_055358443.1">
    <property type="nucleotide sequence ID" value="XM_055502468.1"/>
</dbReference>
<feature type="transmembrane region" description="Helical" evidence="3">
    <location>
        <begin position="213"/>
        <end position="231"/>
    </location>
</feature>
<dbReference type="OrthoDB" id="6151406at2759"/>
<feature type="domain" description="Ig-like" evidence="5">
    <location>
        <begin position="349"/>
        <end position="416"/>
    </location>
</feature>
<dbReference type="KEGG" id="bspl:114867063"/>
<dbReference type="GO" id="GO:0006955">
    <property type="term" value="P:immune response"/>
    <property type="evidence" value="ECO:0007669"/>
    <property type="project" value="TreeGrafter"/>
</dbReference>
<dbReference type="PANTHER" id="PTHR11481:SF64">
    <property type="entry name" value="FC RECEPTOR-LIKE PROTEIN 4"/>
    <property type="match status" value="1"/>
</dbReference>
<keyword evidence="3" id="KW-0472">Membrane</keyword>
<dbReference type="SMART" id="SM00408">
    <property type="entry name" value="IGc2"/>
    <property type="match status" value="3"/>
</dbReference>
<dbReference type="Pfam" id="PF13895">
    <property type="entry name" value="Ig_2"/>
    <property type="match status" value="2"/>
</dbReference>
<dbReference type="PROSITE" id="PS50835">
    <property type="entry name" value="IG_LIKE"/>
    <property type="match status" value="3"/>
</dbReference>
<keyword evidence="2" id="KW-1015">Disulfide bond</keyword>
<organism evidence="6 7">
    <name type="scientific">Betta splendens</name>
    <name type="common">Siamese fighting fish</name>
    <dbReference type="NCBI Taxonomy" id="158456"/>
    <lineage>
        <taxon>Eukaryota</taxon>
        <taxon>Metazoa</taxon>
        <taxon>Chordata</taxon>
        <taxon>Craniata</taxon>
        <taxon>Vertebrata</taxon>
        <taxon>Euteleostomi</taxon>
        <taxon>Actinopterygii</taxon>
        <taxon>Neopterygii</taxon>
        <taxon>Teleostei</taxon>
        <taxon>Neoteleostei</taxon>
        <taxon>Acanthomorphata</taxon>
        <taxon>Anabantaria</taxon>
        <taxon>Anabantiformes</taxon>
        <taxon>Anabantoidei</taxon>
        <taxon>Osphronemidae</taxon>
        <taxon>Betta</taxon>
    </lineage>
</organism>
<proteinExistence type="predicted"/>
<feature type="domain" description="Ig-like" evidence="5">
    <location>
        <begin position="243"/>
        <end position="347"/>
    </location>
</feature>
<keyword evidence="6" id="KW-1185">Reference proteome</keyword>
<dbReference type="SMART" id="SM00409">
    <property type="entry name" value="IG"/>
    <property type="match status" value="4"/>
</dbReference>
<feature type="transmembrane region" description="Helical" evidence="3">
    <location>
        <begin position="450"/>
        <end position="471"/>
    </location>
</feature>
<dbReference type="InterPro" id="IPR036179">
    <property type="entry name" value="Ig-like_dom_sf"/>
</dbReference>
<dbReference type="GeneID" id="114867063"/>
<dbReference type="PANTHER" id="PTHR11481">
    <property type="entry name" value="IMMUNOGLOBULIN FC RECEPTOR"/>
    <property type="match status" value="1"/>
</dbReference>
<dbReference type="InterPro" id="IPR050488">
    <property type="entry name" value="Ig_Fc_receptor"/>
</dbReference>
<feature type="chain" id="PRO_5040996629" evidence="4">
    <location>
        <begin position="21"/>
        <end position="484"/>
    </location>
</feature>
<dbReference type="GO" id="GO:0004888">
    <property type="term" value="F:transmembrane signaling receptor activity"/>
    <property type="evidence" value="ECO:0007669"/>
    <property type="project" value="TreeGrafter"/>
</dbReference>
<protein>
    <submittedName>
        <fullName evidence="7">Uncharacterized protein LOC114867063</fullName>
    </submittedName>
</protein>
<accession>A0A9W2X9S3</accession>
<name>A0A9W2X9S3_BETSP</name>
<sequence length="484" mass="53970">MELHSRCLTLLLYCVLELQAARLHVHPNTSQFFWYESVTLSCVVAEKSSNWDSWTLKRNTSNQIDVPCSRWGVSNKSSCKIENAYPADSGMYWCESESGESSNTLNVTISASTVILESPALPVTEGDTVTLSCHHKEEFKHKTLNNFSANFFKNGVFIGNARNITFSAASKADEGFYKCGHPTGVESPQSWLSVTSKVNAPPASLHLLSLPRVIAIIILIVIYKLILIVCVKMYRKWSRGRNPVYLRLLYCVLELQAARLHVNPNRSQFFLHQSVTLSCVVAGKSSNLESWTLKRNTSKKMSESCSSWEESNKSSCTMEDPYPADSGMYWCESESGESSNTLKVTISASTVILESPALPVTEGDTVTLSCHHKEEFKHKTSNNFSANFFKNDVFIGNARNITFSAVSKADEGFYKCGHPTGVESPQSWLSVTSKVNAAPASLHLLSLPRVIAIIILIVIYKLILVVCVIMYRKWSRGRNPVHLR</sequence>
<feature type="signal peptide" evidence="4">
    <location>
        <begin position="1"/>
        <end position="20"/>
    </location>
</feature>
<keyword evidence="1 4" id="KW-0732">Signal</keyword>
<dbReference type="InterPro" id="IPR003598">
    <property type="entry name" value="Ig_sub2"/>
</dbReference>
<evidence type="ECO:0000256" key="1">
    <source>
        <dbReference type="ARBA" id="ARBA00022729"/>
    </source>
</evidence>
<dbReference type="Gene3D" id="2.60.40.10">
    <property type="entry name" value="Immunoglobulins"/>
    <property type="match status" value="4"/>
</dbReference>
<gene>
    <name evidence="7" type="primary">LOC114867063</name>
</gene>
<dbReference type="InterPro" id="IPR007110">
    <property type="entry name" value="Ig-like_dom"/>
</dbReference>
<evidence type="ECO:0000256" key="2">
    <source>
        <dbReference type="ARBA" id="ARBA00023157"/>
    </source>
</evidence>
<dbReference type="GO" id="GO:0009897">
    <property type="term" value="C:external side of plasma membrane"/>
    <property type="evidence" value="ECO:0007669"/>
    <property type="project" value="TreeGrafter"/>
</dbReference>
<dbReference type="AlphaFoldDB" id="A0A9W2X9S3"/>